<dbReference type="Proteomes" id="UP001501509">
    <property type="component" value="Unassembled WGS sequence"/>
</dbReference>
<accession>A0ABP6CDS7</accession>
<proteinExistence type="predicted"/>
<feature type="compositionally biased region" description="Polar residues" evidence="1">
    <location>
        <begin position="257"/>
        <end position="271"/>
    </location>
</feature>
<dbReference type="EMBL" id="BAAATD010000007">
    <property type="protein sequence ID" value="GAA2610662.1"/>
    <property type="molecule type" value="Genomic_DNA"/>
</dbReference>
<organism evidence="2 3">
    <name type="scientific">Actinomadura fulvescens</name>
    <dbReference type="NCBI Taxonomy" id="46160"/>
    <lineage>
        <taxon>Bacteria</taxon>
        <taxon>Bacillati</taxon>
        <taxon>Actinomycetota</taxon>
        <taxon>Actinomycetes</taxon>
        <taxon>Streptosporangiales</taxon>
        <taxon>Thermomonosporaceae</taxon>
        <taxon>Actinomadura</taxon>
    </lineage>
</organism>
<comment type="caution">
    <text evidence="2">The sequence shown here is derived from an EMBL/GenBank/DDBJ whole genome shotgun (WGS) entry which is preliminary data.</text>
</comment>
<name>A0ABP6CDS7_9ACTN</name>
<reference evidence="3" key="1">
    <citation type="journal article" date="2019" name="Int. J. Syst. Evol. Microbiol.">
        <title>The Global Catalogue of Microorganisms (GCM) 10K type strain sequencing project: providing services to taxonomists for standard genome sequencing and annotation.</title>
        <authorList>
            <consortium name="The Broad Institute Genomics Platform"/>
            <consortium name="The Broad Institute Genome Sequencing Center for Infectious Disease"/>
            <person name="Wu L."/>
            <person name="Ma J."/>
        </authorList>
    </citation>
    <scope>NUCLEOTIDE SEQUENCE [LARGE SCALE GENOMIC DNA]</scope>
    <source>
        <strain evidence="3">JCM 6833</strain>
    </source>
</reference>
<protein>
    <recommendedName>
        <fullName evidence="4">Chromosome segregation ATPase</fullName>
    </recommendedName>
</protein>
<gene>
    <name evidence="2" type="ORF">GCM10010411_51330</name>
</gene>
<sequence>MVGDEANDAVAVWPCANCGRPVPQPVRGARTVRYCQDDEGRCAAEASERRERGRQTPGLTGQVAWAWEIVERLEGAADQLAGSLAAELSVAGVERRVAAAHAESAGRIAAAQEERDASQRQAQSAWQEATLARARADHAENTAAEARKEAEQAIAERDSAVRESEEAREAVEQATAARLTAERAAEDLRSAVRDAETKRGQAVADRDQIQARLHEVEQYNWRLSQAVEELRATVQALTGERDAARAEAERARRHIDTLTQLTGQSAPQRNGTRPPIEPEPPTGVHTLHELRLPHAG</sequence>
<feature type="compositionally biased region" description="Basic and acidic residues" evidence="1">
    <location>
        <begin position="286"/>
        <end position="296"/>
    </location>
</feature>
<evidence type="ECO:0008006" key="4">
    <source>
        <dbReference type="Google" id="ProtNLM"/>
    </source>
</evidence>
<feature type="region of interest" description="Disordered" evidence="1">
    <location>
        <begin position="255"/>
        <end position="296"/>
    </location>
</feature>
<keyword evidence="3" id="KW-1185">Reference proteome</keyword>
<evidence type="ECO:0000313" key="3">
    <source>
        <dbReference type="Proteomes" id="UP001501509"/>
    </source>
</evidence>
<feature type="compositionally biased region" description="Basic and acidic residues" evidence="1">
    <location>
        <begin position="134"/>
        <end position="170"/>
    </location>
</feature>
<evidence type="ECO:0000256" key="1">
    <source>
        <dbReference type="SAM" id="MobiDB-lite"/>
    </source>
</evidence>
<evidence type="ECO:0000313" key="2">
    <source>
        <dbReference type="EMBL" id="GAA2610662.1"/>
    </source>
</evidence>
<feature type="region of interest" description="Disordered" evidence="1">
    <location>
        <begin position="131"/>
        <end position="170"/>
    </location>
</feature>